<feature type="transmembrane region" description="Helical" evidence="1">
    <location>
        <begin position="70"/>
        <end position="86"/>
    </location>
</feature>
<dbReference type="PANTHER" id="PTHR43591:SF101">
    <property type="entry name" value="METHYLTRANSFERASE-LIKE PROTEIN 27"/>
    <property type="match status" value="1"/>
</dbReference>
<evidence type="ECO:0000256" key="1">
    <source>
        <dbReference type="SAM" id="Phobius"/>
    </source>
</evidence>
<dbReference type="AlphaFoldDB" id="A0A668VNI5"/>
<sequence>MQQLAKITYYKIKCIREENNLKEYKRFFMAEKEQRKLPLSLKDFTEGIASPVFYTVVGCFLVLLHRLSVSPIQFAAVSVLVLSLFLQCERRKKKDPGRRPLVKWRPVSSSLHVYIYVIAADCVFYIRKRNQTSVYIMSAVANTFENVKAVILSAHKNTTSRDKVSFYDSWAENYDQDVAVLDYRAPTLAANCISSHFSGDREGAVVLDVACGTGLVATQLKKLGFGKFVGIDGSEAMLELARQSGLYQDLKQIMLGEEPLPIQWVDSFDVVVIVGALSFGHVPPAVVRDLCKTTKPGGYICMTTRSNQDNLEYKGCLDSELRQMENEGLWTCLEVTEVENWERAVSEHEDGYISGAVYLYKKL</sequence>
<keyword evidence="1" id="KW-0812">Transmembrane</keyword>
<keyword evidence="1" id="KW-1133">Transmembrane helix</keyword>
<dbReference type="InterPro" id="IPR025714">
    <property type="entry name" value="Methyltranfer_dom"/>
</dbReference>
<dbReference type="InterPro" id="IPR029063">
    <property type="entry name" value="SAM-dependent_MTases_sf"/>
</dbReference>
<evidence type="ECO:0000313" key="3">
    <source>
        <dbReference type="Ensembl" id="ENSOABP00000053456.2"/>
    </source>
</evidence>
<reference evidence="3" key="2">
    <citation type="submission" date="2025-09" db="UniProtKB">
        <authorList>
            <consortium name="Ensembl"/>
        </authorList>
    </citation>
    <scope>IDENTIFICATION</scope>
</reference>
<reference evidence="3" key="1">
    <citation type="submission" date="2025-08" db="UniProtKB">
        <authorList>
            <consortium name="Ensembl"/>
        </authorList>
    </citation>
    <scope>IDENTIFICATION</scope>
</reference>
<feature type="transmembrane region" description="Helical" evidence="1">
    <location>
        <begin position="107"/>
        <end position="126"/>
    </location>
</feature>
<accession>A0A668VNI5</accession>
<dbReference type="Pfam" id="PF13847">
    <property type="entry name" value="Methyltransf_31"/>
    <property type="match status" value="1"/>
</dbReference>
<feature type="transmembrane region" description="Helical" evidence="1">
    <location>
        <begin position="44"/>
        <end position="64"/>
    </location>
</feature>
<dbReference type="Proteomes" id="UP000472276">
    <property type="component" value="Unassembled WGS sequence"/>
</dbReference>
<dbReference type="SUPFAM" id="SSF53335">
    <property type="entry name" value="S-adenosyl-L-methionine-dependent methyltransferases"/>
    <property type="match status" value="1"/>
</dbReference>
<evidence type="ECO:0000313" key="4">
    <source>
        <dbReference type="Proteomes" id="UP000472276"/>
    </source>
</evidence>
<protein>
    <recommendedName>
        <fullName evidence="2">Methyltransferase domain-containing protein</fullName>
    </recommendedName>
</protein>
<keyword evidence="1" id="KW-0472">Membrane</keyword>
<feature type="domain" description="Methyltransferase" evidence="2">
    <location>
        <begin position="202"/>
        <end position="321"/>
    </location>
</feature>
<evidence type="ECO:0000259" key="2">
    <source>
        <dbReference type="Pfam" id="PF13847"/>
    </source>
</evidence>
<dbReference type="OMA" id="ICVGTMT"/>
<name>A0A668VNI5_OREAU</name>
<dbReference type="Gene3D" id="3.40.50.150">
    <property type="entry name" value="Vaccinia Virus protein VP39"/>
    <property type="match status" value="1"/>
</dbReference>
<dbReference type="Ensembl" id="ENSOABT00000054805.2">
    <property type="protein sequence ID" value="ENSOABP00000053456.2"/>
    <property type="gene ID" value="ENSOABG00000023620.2"/>
</dbReference>
<organism evidence="3 4">
    <name type="scientific">Oreochromis aureus</name>
    <name type="common">Israeli tilapia</name>
    <name type="synonym">Chromis aureus</name>
    <dbReference type="NCBI Taxonomy" id="47969"/>
    <lineage>
        <taxon>Eukaryota</taxon>
        <taxon>Metazoa</taxon>
        <taxon>Chordata</taxon>
        <taxon>Craniata</taxon>
        <taxon>Vertebrata</taxon>
        <taxon>Euteleostomi</taxon>
        <taxon>Actinopterygii</taxon>
        <taxon>Neopterygii</taxon>
        <taxon>Teleostei</taxon>
        <taxon>Neoteleostei</taxon>
        <taxon>Acanthomorphata</taxon>
        <taxon>Ovalentaria</taxon>
        <taxon>Cichlomorphae</taxon>
        <taxon>Cichliformes</taxon>
        <taxon>Cichlidae</taxon>
        <taxon>African cichlids</taxon>
        <taxon>Pseudocrenilabrinae</taxon>
        <taxon>Oreochromini</taxon>
        <taxon>Oreochromis</taxon>
    </lineage>
</organism>
<keyword evidence="4" id="KW-1185">Reference proteome</keyword>
<dbReference type="CDD" id="cd02440">
    <property type="entry name" value="AdoMet_MTases"/>
    <property type="match status" value="1"/>
</dbReference>
<gene>
    <name evidence="3" type="primary">mettl27</name>
</gene>
<dbReference type="PANTHER" id="PTHR43591">
    <property type="entry name" value="METHYLTRANSFERASE"/>
    <property type="match status" value="1"/>
</dbReference>
<proteinExistence type="predicted"/>